<comment type="function">
    <text evidence="3">Catalyzes the hydrolytic dehalogenation of small (S)-2-haloalkanoic acids to yield the corresponding (R)-2-hydroxyalkanoic acids.</text>
</comment>
<comment type="caution">
    <text evidence="4">The sequence shown here is derived from an EMBL/GenBank/DDBJ whole genome shotgun (WGS) entry which is preliminary data.</text>
</comment>
<accession>A0ABS9QEH6</accession>
<evidence type="ECO:0000256" key="2">
    <source>
        <dbReference type="ARBA" id="ARBA00022801"/>
    </source>
</evidence>
<dbReference type="NCBIfam" id="TIGR01493">
    <property type="entry name" value="HAD-SF-IA-v2"/>
    <property type="match status" value="1"/>
</dbReference>
<proteinExistence type="inferred from homology"/>
<dbReference type="PRINTS" id="PR00413">
    <property type="entry name" value="HADHALOGNASE"/>
</dbReference>
<organism evidence="4 5">
    <name type="scientific">Mesorhizobium retamae</name>
    <dbReference type="NCBI Taxonomy" id="2912854"/>
    <lineage>
        <taxon>Bacteria</taxon>
        <taxon>Pseudomonadati</taxon>
        <taxon>Pseudomonadota</taxon>
        <taxon>Alphaproteobacteria</taxon>
        <taxon>Hyphomicrobiales</taxon>
        <taxon>Phyllobacteriaceae</taxon>
        <taxon>Mesorhizobium</taxon>
    </lineage>
</organism>
<dbReference type="InterPro" id="IPR023214">
    <property type="entry name" value="HAD_sf"/>
</dbReference>
<name>A0ABS9QEH6_9HYPH</name>
<dbReference type="PANTHER" id="PTHR43316:SF3">
    <property type="entry name" value="HALOACID DEHALOGENASE, TYPE II (AFU_ORTHOLOGUE AFUA_2G07750)-RELATED"/>
    <property type="match status" value="1"/>
</dbReference>
<dbReference type="Gene3D" id="1.10.150.240">
    <property type="entry name" value="Putative phosphatase, domain 2"/>
    <property type="match status" value="1"/>
</dbReference>
<keyword evidence="2 3" id="KW-0378">Hydrolase</keyword>
<dbReference type="Pfam" id="PF00702">
    <property type="entry name" value="Hydrolase"/>
    <property type="match status" value="1"/>
</dbReference>
<dbReference type="Proteomes" id="UP001201701">
    <property type="component" value="Unassembled WGS sequence"/>
</dbReference>
<evidence type="ECO:0000313" key="5">
    <source>
        <dbReference type="Proteomes" id="UP001201701"/>
    </source>
</evidence>
<dbReference type="InterPro" id="IPR006328">
    <property type="entry name" value="2-HAD"/>
</dbReference>
<dbReference type="Gene3D" id="3.40.50.1000">
    <property type="entry name" value="HAD superfamily/HAD-like"/>
    <property type="match status" value="1"/>
</dbReference>
<dbReference type="RefSeq" id="WP_239365339.1">
    <property type="nucleotide sequence ID" value="NZ_JAKREW010000009.1"/>
</dbReference>
<dbReference type="InterPro" id="IPR051540">
    <property type="entry name" value="S-2-haloacid_dehalogenase"/>
</dbReference>
<keyword evidence="5" id="KW-1185">Reference proteome</keyword>
<dbReference type="SUPFAM" id="SSF56784">
    <property type="entry name" value="HAD-like"/>
    <property type="match status" value="1"/>
</dbReference>
<protein>
    <recommendedName>
        <fullName evidence="3">(S)-2-haloacid dehalogenase</fullName>
        <ecNumber evidence="3">3.8.1.2</ecNumber>
    </recommendedName>
    <alternativeName>
        <fullName evidence="3">2-haloalkanoic acid dehalogenase</fullName>
    </alternativeName>
    <alternativeName>
        <fullName evidence="3">Halocarboxylic acid halidohydrolase</fullName>
    </alternativeName>
    <alternativeName>
        <fullName evidence="3">L-2-haloacid dehalogenase</fullName>
    </alternativeName>
</protein>
<dbReference type="InterPro" id="IPR006439">
    <property type="entry name" value="HAD-SF_hydro_IA"/>
</dbReference>
<evidence type="ECO:0000256" key="1">
    <source>
        <dbReference type="ARBA" id="ARBA00008106"/>
    </source>
</evidence>
<dbReference type="NCBIfam" id="TIGR01428">
    <property type="entry name" value="HAD_type_II"/>
    <property type="match status" value="1"/>
</dbReference>
<evidence type="ECO:0000313" key="4">
    <source>
        <dbReference type="EMBL" id="MCG7505823.1"/>
    </source>
</evidence>
<dbReference type="PANTHER" id="PTHR43316">
    <property type="entry name" value="HYDROLASE, HALOACID DELAHOGENASE-RELATED"/>
    <property type="match status" value="1"/>
</dbReference>
<dbReference type="EC" id="3.8.1.2" evidence="3"/>
<reference evidence="4 5" key="1">
    <citation type="submission" date="2022-02" db="EMBL/GenBank/DDBJ databases">
        <title>Draft genome sequence of Mezorhizobium retamae strain IRAMC:0171 isolated from Retama raetam nodules.</title>
        <authorList>
            <person name="Bengaied R."/>
            <person name="Sbissi I."/>
            <person name="Huber K."/>
            <person name="Ghodbane F."/>
            <person name="Nouioui I."/>
            <person name="Tarhouni M."/>
            <person name="Gtari M."/>
        </authorList>
    </citation>
    <scope>NUCLEOTIDE SEQUENCE [LARGE SCALE GENOMIC DNA]</scope>
    <source>
        <strain evidence="4 5">IRAMC:0171</strain>
    </source>
</reference>
<dbReference type="EMBL" id="JAKREW010000009">
    <property type="protein sequence ID" value="MCG7505823.1"/>
    <property type="molecule type" value="Genomic_DNA"/>
</dbReference>
<comment type="similarity">
    <text evidence="1 3">Belongs to the HAD-like hydrolase superfamily. S-2-haloalkanoic acid dehalogenase family.</text>
</comment>
<evidence type="ECO:0000256" key="3">
    <source>
        <dbReference type="RuleBase" id="RU368077"/>
    </source>
</evidence>
<dbReference type="InterPro" id="IPR036412">
    <property type="entry name" value="HAD-like_sf"/>
</dbReference>
<gene>
    <name evidence="4" type="ORF">L4923_12440</name>
</gene>
<dbReference type="InterPro" id="IPR023198">
    <property type="entry name" value="PGP-like_dom2"/>
</dbReference>
<comment type="catalytic activity">
    <reaction evidence="3">
        <text>an (S)-2-haloacid + H2O = a (2R)-2-hydroxycarboxylate + a halide anion + H(+)</text>
        <dbReference type="Rhea" id="RHEA:11192"/>
        <dbReference type="ChEBI" id="CHEBI:15377"/>
        <dbReference type="ChEBI" id="CHEBI:15378"/>
        <dbReference type="ChEBI" id="CHEBI:16042"/>
        <dbReference type="ChEBI" id="CHEBI:58314"/>
        <dbReference type="ChEBI" id="CHEBI:137405"/>
        <dbReference type="EC" id="3.8.1.2"/>
    </reaction>
</comment>
<sequence>MTVEALIFDVFGTCVDWRTGVAREVATAAAAKGLQIDSIAFADAWRDLYQPRMEEIRSGRRSYVDLDVLHRENLDATLDSFGITGHFSEEDRIALNHAWEKLPPWPDVVPGLIRLKANRIIAPCSNGSIALMTRLARYGALPWDCILGAGIARAYKPDARAYLATCEALRLEPAHVMMVAAHNDDLSAARDCGLKTAFVARPLENGTGQISDLKASSHWDIVAADFLALSAHLDFRPHG</sequence>